<evidence type="ECO:0000256" key="2">
    <source>
        <dbReference type="ARBA" id="ARBA00022505"/>
    </source>
</evidence>
<evidence type="ECO:0000256" key="4">
    <source>
        <dbReference type="ARBA" id="ARBA00022729"/>
    </source>
</evidence>
<dbReference type="GO" id="GO:0015689">
    <property type="term" value="P:molybdate ion transport"/>
    <property type="evidence" value="ECO:0007669"/>
    <property type="project" value="InterPro"/>
</dbReference>
<dbReference type="AlphaFoldDB" id="A0A506U5Z1"/>
<comment type="similarity">
    <text evidence="1">Belongs to the bacterial solute-binding protein ModA family.</text>
</comment>
<comment type="caution">
    <text evidence="8">The sequence shown here is derived from an EMBL/GenBank/DDBJ whole genome shotgun (WGS) entry which is preliminary data.</text>
</comment>
<dbReference type="GO" id="GO:1901359">
    <property type="term" value="F:tungstate binding"/>
    <property type="evidence" value="ECO:0007669"/>
    <property type="project" value="UniProtKB-ARBA"/>
</dbReference>
<dbReference type="PANTHER" id="PTHR30632:SF14">
    <property type="entry name" value="TUNGSTATE_MOLYBDATE_CHROMATE-BINDING PROTEIN MODA"/>
    <property type="match status" value="1"/>
</dbReference>
<dbReference type="Proteomes" id="UP000318801">
    <property type="component" value="Unassembled WGS sequence"/>
</dbReference>
<dbReference type="FunFam" id="3.40.190.10:FF:000035">
    <property type="entry name" value="Molybdate ABC transporter substrate-binding protein"/>
    <property type="match status" value="1"/>
</dbReference>
<evidence type="ECO:0000256" key="6">
    <source>
        <dbReference type="PIRSR" id="PIRSR004846-1"/>
    </source>
</evidence>
<feature type="signal peptide" evidence="7">
    <location>
        <begin position="1"/>
        <end position="24"/>
    </location>
</feature>
<reference evidence="8 9" key="1">
    <citation type="submission" date="2019-06" db="EMBL/GenBank/DDBJ databases">
        <authorList>
            <person name="Li M."/>
        </authorList>
    </citation>
    <scope>NUCLEOTIDE SEQUENCE [LARGE SCALE GENOMIC DNA]</scope>
    <source>
        <strain evidence="8 9">BGMRC2036</strain>
    </source>
</reference>
<dbReference type="InterPro" id="IPR044084">
    <property type="entry name" value="AvModA-like_subst-bd"/>
</dbReference>
<evidence type="ECO:0000313" key="8">
    <source>
        <dbReference type="EMBL" id="TPW28531.1"/>
    </source>
</evidence>
<feature type="binding site" evidence="6">
    <location>
        <position position="61"/>
    </location>
    <ligand>
        <name>molybdate</name>
        <dbReference type="ChEBI" id="CHEBI:36264"/>
    </ligand>
</feature>
<protein>
    <submittedName>
        <fullName evidence="8">Molybdate ABC transporter substrate-binding protein</fullName>
    </submittedName>
</protein>
<dbReference type="EMBL" id="VHLG01000012">
    <property type="protein sequence ID" value="TPW28531.1"/>
    <property type="molecule type" value="Genomic_DNA"/>
</dbReference>
<dbReference type="CDD" id="cd13539">
    <property type="entry name" value="PBP2_AvModA"/>
    <property type="match status" value="1"/>
</dbReference>
<comment type="subunit">
    <text evidence="5">The complex is composed of two ATP-binding proteins (ModC), two transmembrane proteins (ModB) and a solute-binding protein (ModA).</text>
</comment>
<name>A0A506U5Z1_9HYPH</name>
<evidence type="ECO:0000256" key="1">
    <source>
        <dbReference type="ARBA" id="ARBA00009175"/>
    </source>
</evidence>
<dbReference type="GO" id="GO:0046872">
    <property type="term" value="F:metal ion binding"/>
    <property type="evidence" value="ECO:0007669"/>
    <property type="project" value="UniProtKB-KW"/>
</dbReference>
<evidence type="ECO:0000313" key="9">
    <source>
        <dbReference type="Proteomes" id="UP000318801"/>
    </source>
</evidence>
<gene>
    <name evidence="8" type="primary">modA</name>
    <name evidence="8" type="ORF">FJU08_17130</name>
</gene>
<dbReference type="InterPro" id="IPR050682">
    <property type="entry name" value="ModA/WtpA"/>
</dbReference>
<dbReference type="Pfam" id="PF13531">
    <property type="entry name" value="SBP_bac_11"/>
    <property type="match status" value="1"/>
</dbReference>
<organism evidence="8 9">
    <name type="scientific">Martelella alba</name>
    <dbReference type="NCBI Taxonomy" id="2590451"/>
    <lineage>
        <taxon>Bacteria</taxon>
        <taxon>Pseudomonadati</taxon>
        <taxon>Pseudomonadota</taxon>
        <taxon>Alphaproteobacteria</taxon>
        <taxon>Hyphomicrobiales</taxon>
        <taxon>Aurantimonadaceae</taxon>
        <taxon>Martelella</taxon>
    </lineage>
</organism>
<accession>A0A506U5Z1</accession>
<evidence type="ECO:0000256" key="3">
    <source>
        <dbReference type="ARBA" id="ARBA00022723"/>
    </source>
</evidence>
<keyword evidence="4 7" id="KW-0732">Signal</keyword>
<dbReference type="PANTHER" id="PTHR30632">
    <property type="entry name" value="MOLYBDATE-BINDING PERIPLASMIC PROTEIN"/>
    <property type="match status" value="1"/>
</dbReference>
<dbReference type="GO" id="GO:0030973">
    <property type="term" value="F:molybdate ion binding"/>
    <property type="evidence" value="ECO:0007669"/>
    <property type="project" value="InterPro"/>
</dbReference>
<dbReference type="Gene3D" id="3.40.190.10">
    <property type="entry name" value="Periplasmic binding protein-like II"/>
    <property type="match status" value="2"/>
</dbReference>
<evidence type="ECO:0000256" key="5">
    <source>
        <dbReference type="ARBA" id="ARBA00062515"/>
    </source>
</evidence>
<keyword evidence="2 6" id="KW-0500">Molybdenum</keyword>
<sequence length="251" mass="26278">METMKKTFALLAAVAALLPAGAFAGEINVAVAANFTEAAKDIAAAFNQETGNDAVLSFGSTGKLYTQIANGAPFTVFLAADQARPEKAVTEDLAVEGSEFTYAIGKLVLYSSDAGLVDDEGAVLKSEDGFDKIAIANPDAAPYGAAAVETMKALGLYDTLTPKIVQGDSISQTYQFVTTGNAELGFVALSQVIDTEGGSQWVVPADLYTPIKQDAVLLKTGADDETSKAFMDFLKSDTAHKIIESYGYAVE</sequence>
<dbReference type="OrthoDB" id="9785015at2"/>
<feature type="binding site" evidence="6">
    <location>
        <position position="170"/>
    </location>
    <ligand>
        <name>molybdate</name>
        <dbReference type="ChEBI" id="CHEBI:36264"/>
    </ligand>
</feature>
<keyword evidence="3 6" id="KW-0479">Metal-binding</keyword>
<feature type="chain" id="PRO_5021392404" evidence="7">
    <location>
        <begin position="25"/>
        <end position="251"/>
    </location>
</feature>
<keyword evidence="9" id="KW-1185">Reference proteome</keyword>
<dbReference type="SUPFAM" id="SSF53850">
    <property type="entry name" value="Periplasmic binding protein-like II"/>
    <property type="match status" value="1"/>
</dbReference>
<dbReference type="NCBIfam" id="TIGR01256">
    <property type="entry name" value="modA"/>
    <property type="match status" value="1"/>
</dbReference>
<dbReference type="PIRSF" id="PIRSF004846">
    <property type="entry name" value="ModA"/>
    <property type="match status" value="1"/>
</dbReference>
<proteinExistence type="inferred from homology"/>
<evidence type="ECO:0000256" key="7">
    <source>
        <dbReference type="SAM" id="SignalP"/>
    </source>
</evidence>
<dbReference type="InterPro" id="IPR005950">
    <property type="entry name" value="ModA"/>
</dbReference>